<dbReference type="EMBL" id="JAHQIW010005336">
    <property type="protein sequence ID" value="KAJ1365717.1"/>
    <property type="molecule type" value="Genomic_DNA"/>
</dbReference>
<gene>
    <name evidence="2" type="ORF">KIN20_026132</name>
</gene>
<dbReference type="Proteomes" id="UP001196413">
    <property type="component" value="Unassembled WGS sequence"/>
</dbReference>
<evidence type="ECO:0000313" key="2">
    <source>
        <dbReference type="EMBL" id="KAJ1365717.1"/>
    </source>
</evidence>
<proteinExistence type="predicted"/>
<sequence>MMSLIQDSFHLENVYTLQWLDSEYRIADLIGLALCLSTIDAQLLLICHMELLLVRVWHSEALDVGFKPLYSSNDTTVPDQYEENYDNKVNKRD</sequence>
<dbReference type="AlphaFoldDB" id="A0AAD5MWC9"/>
<name>A0AAD5MWC9_PARTN</name>
<feature type="region of interest" description="Disordered" evidence="1">
    <location>
        <begin position="70"/>
        <end position="93"/>
    </location>
</feature>
<reference evidence="2" key="1">
    <citation type="submission" date="2021-06" db="EMBL/GenBank/DDBJ databases">
        <title>Parelaphostrongylus tenuis whole genome reference sequence.</title>
        <authorList>
            <person name="Garwood T.J."/>
            <person name="Larsen P.A."/>
            <person name="Fountain-Jones N.M."/>
            <person name="Garbe J.R."/>
            <person name="Macchietto M.G."/>
            <person name="Kania S.A."/>
            <person name="Gerhold R.W."/>
            <person name="Richards J.E."/>
            <person name="Wolf T.M."/>
        </authorList>
    </citation>
    <scope>NUCLEOTIDE SEQUENCE</scope>
    <source>
        <strain evidence="2">MNPRO001-30</strain>
        <tissue evidence="2">Meninges</tissue>
    </source>
</reference>
<keyword evidence="3" id="KW-1185">Reference proteome</keyword>
<protein>
    <submittedName>
        <fullName evidence="2">Uncharacterized protein</fullName>
    </submittedName>
</protein>
<accession>A0AAD5MWC9</accession>
<organism evidence="2 3">
    <name type="scientific">Parelaphostrongylus tenuis</name>
    <name type="common">Meningeal worm</name>
    <dbReference type="NCBI Taxonomy" id="148309"/>
    <lineage>
        <taxon>Eukaryota</taxon>
        <taxon>Metazoa</taxon>
        <taxon>Ecdysozoa</taxon>
        <taxon>Nematoda</taxon>
        <taxon>Chromadorea</taxon>
        <taxon>Rhabditida</taxon>
        <taxon>Rhabditina</taxon>
        <taxon>Rhabditomorpha</taxon>
        <taxon>Strongyloidea</taxon>
        <taxon>Metastrongylidae</taxon>
        <taxon>Parelaphostrongylus</taxon>
    </lineage>
</organism>
<evidence type="ECO:0000256" key="1">
    <source>
        <dbReference type="SAM" id="MobiDB-lite"/>
    </source>
</evidence>
<evidence type="ECO:0000313" key="3">
    <source>
        <dbReference type="Proteomes" id="UP001196413"/>
    </source>
</evidence>
<comment type="caution">
    <text evidence="2">The sequence shown here is derived from an EMBL/GenBank/DDBJ whole genome shotgun (WGS) entry which is preliminary data.</text>
</comment>